<comment type="subcellular location">
    <subcellularLocation>
        <location evidence="1">Nucleus</location>
    </subcellularLocation>
</comment>
<dbReference type="Pfam" id="PF05699">
    <property type="entry name" value="Dimer_Tnp_hAT"/>
    <property type="match status" value="1"/>
</dbReference>
<reference evidence="14" key="1">
    <citation type="journal article" date="2022" name="Int. J. Mol. Sci.">
        <title>Draft Genome of Tanacetum Coccineum: Genomic Comparison of Closely Related Tanacetum-Family Plants.</title>
        <authorList>
            <person name="Yamashiro T."/>
            <person name="Shiraishi A."/>
            <person name="Nakayama K."/>
            <person name="Satake H."/>
        </authorList>
    </citation>
    <scope>NUCLEOTIDE SEQUENCE</scope>
</reference>
<keyword evidence="8" id="KW-0804">Transcription</keyword>
<dbReference type="Proteomes" id="UP001151760">
    <property type="component" value="Unassembled WGS sequence"/>
</dbReference>
<dbReference type="PANTHER" id="PTHR46481:SF10">
    <property type="entry name" value="ZINC FINGER BED DOMAIN-CONTAINING PROTEIN 39"/>
    <property type="match status" value="1"/>
</dbReference>
<dbReference type="EMBL" id="BQNB010017308">
    <property type="protein sequence ID" value="GJT61665.1"/>
    <property type="molecule type" value="Genomic_DNA"/>
</dbReference>
<evidence type="ECO:0000256" key="11">
    <source>
        <dbReference type="SAM" id="MobiDB-lite"/>
    </source>
</evidence>
<dbReference type="PROSITE" id="PS50808">
    <property type="entry name" value="ZF_BED"/>
    <property type="match status" value="1"/>
</dbReference>
<comment type="subunit">
    <text evidence="2">Homodimer.</text>
</comment>
<dbReference type="PANTHER" id="PTHR46481">
    <property type="entry name" value="ZINC FINGER BED DOMAIN-CONTAINING PROTEIN 4"/>
    <property type="match status" value="1"/>
</dbReference>
<feature type="compositionally biased region" description="Polar residues" evidence="11">
    <location>
        <begin position="383"/>
        <end position="426"/>
    </location>
</feature>
<keyword evidence="6" id="KW-0805">Transcription regulation</keyword>
<keyword evidence="12" id="KW-0812">Transmembrane</keyword>
<evidence type="ECO:0000256" key="6">
    <source>
        <dbReference type="ARBA" id="ARBA00023015"/>
    </source>
</evidence>
<dbReference type="InterPro" id="IPR036236">
    <property type="entry name" value="Znf_C2H2_sf"/>
</dbReference>
<dbReference type="Pfam" id="PF14372">
    <property type="entry name" value="hAT-like_RNase-H"/>
    <property type="match status" value="1"/>
</dbReference>
<evidence type="ECO:0000256" key="7">
    <source>
        <dbReference type="ARBA" id="ARBA00023125"/>
    </source>
</evidence>
<evidence type="ECO:0000256" key="8">
    <source>
        <dbReference type="ARBA" id="ARBA00023163"/>
    </source>
</evidence>
<comment type="caution">
    <text evidence="14">The sequence shown here is derived from an EMBL/GenBank/DDBJ whole genome shotgun (WGS) entry which is preliminary data.</text>
</comment>
<reference evidence="14" key="2">
    <citation type="submission" date="2022-01" db="EMBL/GenBank/DDBJ databases">
        <authorList>
            <person name="Yamashiro T."/>
            <person name="Shiraishi A."/>
            <person name="Satake H."/>
            <person name="Nakayama K."/>
        </authorList>
    </citation>
    <scope>NUCLEOTIDE SEQUENCE</scope>
</reference>
<dbReference type="InterPro" id="IPR012337">
    <property type="entry name" value="RNaseH-like_sf"/>
</dbReference>
<dbReference type="CDD" id="cd04480">
    <property type="entry name" value="RPA1_DBD_A_like"/>
    <property type="match status" value="1"/>
</dbReference>
<keyword evidence="4 10" id="KW-0863">Zinc-finger</keyword>
<feature type="transmembrane region" description="Helical" evidence="12">
    <location>
        <begin position="348"/>
        <end position="367"/>
    </location>
</feature>
<keyword evidence="12" id="KW-1133">Transmembrane helix</keyword>
<dbReference type="Gene3D" id="2.40.50.140">
    <property type="entry name" value="Nucleic acid-binding proteins"/>
    <property type="match status" value="1"/>
</dbReference>
<feature type="transmembrane region" description="Helical" evidence="12">
    <location>
        <begin position="318"/>
        <end position="342"/>
    </location>
</feature>
<keyword evidence="9" id="KW-0539">Nucleus</keyword>
<gene>
    <name evidence="14" type="ORF">Tco_1005198</name>
</gene>
<dbReference type="InterPro" id="IPR003656">
    <property type="entry name" value="Znf_BED"/>
</dbReference>
<keyword evidence="7" id="KW-0238">DNA-binding</keyword>
<dbReference type="InterPro" id="IPR003871">
    <property type="entry name" value="RFA1B/D_OB_1st"/>
</dbReference>
<evidence type="ECO:0000256" key="12">
    <source>
        <dbReference type="SAM" id="Phobius"/>
    </source>
</evidence>
<dbReference type="SMART" id="SM00614">
    <property type="entry name" value="ZnF_BED"/>
    <property type="match status" value="1"/>
</dbReference>
<protein>
    <submittedName>
        <fullName evidence="14">Zinc finger BED domain-containing protein RICESLEEPER 2-like protein</fullName>
    </submittedName>
</protein>
<evidence type="ECO:0000256" key="10">
    <source>
        <dbReference type="PROSITE-ProRule" id="PRU00027"/>
    </source>
</evidence>
<keyword evidence="12" id="KW-0472">Membrane</keyword>
<feature type="region of interest" description="Disordered" evidence="11">
    <location>
        <begin position="379"/>
        <end position="442"/>
    </location>
</feature>
<keyword evidence="3" id="KW-0479">Metal-binding</keyword>
<dbReference type="SUPFAM" id="SSF53098">
    <property type="entry name" value="Ribonuclease H-like"/>
    <property type="match status" value="1"/>
</dbReference>
<evidence type="ECO:0000256" key="3">
    <source>
        <dbReference type="ARBA" id="ARBA00022723"/>
    </source>
</evidence>
<dbReference type="Pfam" id="PF02892">
    <property type="entry name" value="zf-BED"/>
    <property type="match status" value="1"/>
</dbReference>
<dbReference type="InterPro" id="IPR012340">
    <property type="entry name" value="NA-bd_OB-fold"/>
</dbReference>
<dbReference type="CDD" id="cd04481">
    <property type="entry name" value="RPA1_DBD_B_like"/>
    <property type="match status" value="1"/>
</dbReference>
<dbReference type="InterPro" id="IPR052035">
    <property type="entry name" value="ZnF_BED_domain_contain"/>
</dbReference>
<name>A0ABQ5FFC0_9ASTR</name>
<evidence type="ECO:0000259" key="13">
    <source>
        <dbReference type="PROSITE" id="PS50808"/>
    </source>
</evidence>
<dbReference type="SUPFAM" id="SSF57667">
    <property type="entry name" value="beta-beta-alpha zinc fingers"/>
    <property type="match status" value="1"/>
</dbReference>
<dbReference type="SUPFAM" id="SSF50249">
    <property type="entry name" value="Nucleic acid-binding proteins"/>
    <property type="match status" value="2"/>
</dbReference>
<organism evidence="14 15">
    <name type="scientific">Tanacetum coccineum</name>
    <dbReference type="NCBI Taxonomy" id="301880"/>
    <lineage>
        <taxon>Eukaryota</taxon>
        <taxon>Viridiplantae</taxon>
        <taxon>Streptophyta</taxon>
        <taxon>Embryophyta</taxon>
        <taxon>Tracheophyta</taxon>
        <taxon>Spermatophyta</taxon>
        <taxon>Magnoliopsida</taxon>
        <taxon>eudicotyledons</taxon>
        <taxon>Gunneridae</taxon>
        <taxon>Pentapetalae</taxon>
        <taxon>asterids</taxon>
        <taxon>campanulids</taxon>
        <taxon>Asterales</taxon>
        <taxon>Asteraceae</taxon>
        <taxon>Asteroideae</taxon>
        <taxon>Anthemideae</taxon>
        <taxon>Anthemidinae</taxon>
        <taxon>Tanacetum</taxon>
    </lineage>
</organism>
<dbReference type="Pfam" id="PF02721">
    <property type="entry name" value="DUF223"/>
    <property type="match status" value="1"/>
</dbReference>
<feature type="domain" description="BED-type" evidence="13">
    <location>
        <begin position="443"/>
        <end position="499"/>
    </location>
</feature>
<evidence type="ECO:0000256" key="4">
    <source>
        <dbReference type="ARBA" id="ARBA00022771"/>
    </source>
</evidence>
<keyword evidence="5" id="KW-0862">Zinc</keyword>
<evidence type="ECO:0000256" key="1">
    <source>
        <dbReference type="ARBA" id="ARBA00004123"/>
    </source>
</evidence>
<evidence type="ECO:0000313" key="14">
    <source>
        <dbReference type="EMBL" id="GJT61665.1"/>
    </source>
</evidence>
<accession>A0ABQ5FFC0</accession>
<evidence type="ECO:0000256" key="5">
    <source>
        <dbReference type="ARBA" id="ARBA00022833"/>
    </source>
</evidence>
<dbReference type="InterPro" id="IPR008906">
    <property type="entry name" value="HATC_C_dom"/>
</dbReference>
<evidence type="ECO:0000256" key="9">
    <source>
        <dbReference type="ARBA" id="ARBA00023242"/>
    </source>
</evidence>
<keyword evidence="15" id="KW-1185">Reference proteome</keyword>
<evidence type="ECO:0000313" key="15">
    <source>
        <dbReference type="Proteomes" id="UP001151760"/>
    </source>
</evidence>
<evidence type="ECO:0000256" key="2">
    <source>
        <dbReference type="ARBA" id="ARBA00011738"/>
    </source>
</evidence>
<dbReference type="InterPro" id="IPR025525">
    <property type="entry name" value="hAT-like_transposase_RNase-H"/>
</dbReference>
<proteinExistence type="predicted"/>
<sequence length="958" mass="109476">MDNKAIMCLQFWPWKGVVDASNITMIKDVDPILDNITVHGRCISLWHSHRMNHAHNPYSLDMVLQDSQNSRIQVYIKKEWMIRFEPLLQEGQCHAISNFAIAENNIIGSVVAIGDIVPIQSVIGRKIRGTVVVEDSESNQVDCTFWDQWANMWDEYAIKRDELGHVVFILQLGKVKYWDGTPSIHNALFRTKMFINRDLPEILSFWQQLKELLEYDESQFKISLFIPQKLVVTIAEFFNGAVKKMVSSIHKCDQKSHCIVYARIHKIHKENRWAYTACKECNKKVNVVESKAMSSSASLAQRKVSMVPFVGSISPEGFLPLILLLVVIIARVVVTVVVVVAVGGVPSILKLSFMVIGFFLSLGRILLYQESFKFRPDMESSPVEGSSSQGLGQNSTASPFAATRTPNDNPTLEDNEINRTTNNSGTVEEEEEESSHFESKKRKTTSKVWNEFTKITLPDGRQKAECHHCKSKLSVLASGSTTHLGRHLKSCTPRAIFQKQQQRITLQVVDPDSMSQVVTPALVDVRFDMMKMRESMAHWILMHEHPFTIVEEEGFNMMQQRGMLQWERTSRASIKNDCVKVYEIEKKKLKNYLKGINKISVTTDMWKSTNQKIEYMVLTGHFVDSNWRLQKRVLSFIHLPPPHRGTDIADNLYKCFKDWNIENKVFTISVDNASNNDKAIKNLTETFSRIKKLPCGGSEYPTSNLFMNEVHQIKVLLDKLFFDPSQDKFVHDMVKSMKENFDKFWKECNLLMSVAAVLDPRCKLTVAKFTFPRMYSGDELKANIKTVEDALSELYKKYVSEYYSSDEQSGETSIGLTSTNVTIQPSSSSWSEFNEFVKKNESVKPQKSELDNYLEEGVYICDDNLKGFDVLAWWRANSLRYRILSQMARDILAIPITTVASEATFSAGSRVIDTYRASLAPKIVEVLLCGGDWCRSLHGLKRKNKKEKMPIEIILPIT</sequence>